<evidence type="ECO:0000256" key="5">
    <source>
        <dbReference type="ARBA" id="ARBA00022982"/>
    </source>
</evidence>
<dbReference type="InterPro" id="IPR009051">
    <property type="entry name" value="Helical_ferredxn"/>
</dbReference>
<dbReference type="PATRIC" id="fig|883066.3.peg.1226"/>
<feature type="domain" description="4Fe-4S ferredoxin-type" evidence="9">
    <location>
        <begin position="362"/>
        <end position="392"/>
    </location>
</feature>
<evidence type="ECO:0000256" key="8">
    <source>
        <dbReference type="SAM" id="MobiDB-lite"/>
    </source>
</evidence>
<keyword evidence="1" id="KW-0813">Transport</keyword>
<keyword evidence="3" id="KW-0479">Metal-binding</keyword>
<keyword evidence="5" id="KW-0249">Electron transport</keyword>
<keyword evidence="11" id="KW-1185">Reference proteome</keyword>
<dbReference type="GO" id="GO:0046872">
    <property type="term" value="F:metal ion binding"/>
    <property type="evidence" value="ECO:0007669"/>
    <property type="project" value="UniProtKB-KW"/>
</dbReference>
<dbReference type="InterPro" id="IPR003741">
    <property type="entry name" value="LUD_dom"/>
</dbReference>
<dbReference type="Proteomes" id="UP000009888">
    <property type="component" value="Unassembled WGS sequence"/>
</dbReference>
<evidence type="ECO:0000259" key="9">
    <source>
        <dbReference type="PROSITE" id="PS51379"/>
    </source>
</evidence>
<name>K9F0K3_9ACTO</name>
<evidence type="ECO:0000313" key="10">
    <source>
        <dbReference type="EMBL" id="EKU95030.1"/>
    </source>
</evidence>
<gene>
    <name evidence="10" type="ORF">HMPREF9233_01168</name>
</gene>
<dbReference type="GO" id="GO:0051539">
    <property type="term" value="F:4 iron, 4 sulfur cluster binding"/>
    <property type="evidence" value="ECO:0007669"/>
    <property type="project" value="UniProtKB-KW"/>
</dbReference>
<dbReference type="InterPro" id="IPR037171">
    <property type="entry name" value="NagB/RpiA_transferase-like"/>
</dbReference>
<sequence>MKTWTPKHGYTNSTTNEPVKGTSSVVRKAKKVAYRLSPKKWEEADRRQAELGWYPGHEIPEDPLRWGESFPQAAKTTLANTQMRRNLGYATTKIRSKRGTRVEEMPDWEGLRQSLSNIKRNVLANWTDLLEEFERNVTARGGMVHWARDAKEANTIILGLLREKEAKQVVKVKSMATQETNLNEFMHEHGIDIRETDLAEMIVQLSKDMPSHVVVPAIHRNRSEVKEIFEKRMEDPGKLTDEPRVLAMAARAELRKRFLSAKIAVSGANVGVAETGTVGIYESEGNGRMCLTLPNTLITLMGIEKLVPKYEDLEVLSQLLPRSATGERMNPYTSFWTGVTENDGPQEFHIILMDNGRTRVLEDPVGREALKCIRCGACMNICPVYQHASGHAYNSVYPGPIGAILTPQLLGATDHNDPAATLPFASSLCGACFDACPAAIDIPSILVHLRHKYYEANRGGIPDVWEVGMKAANKLMGSGKGMALAGKAVKPLRFLAGPKRYIGHIPAPIVKNWTFVRNVPAAPAQSFREWWKEHESLHDAEGEAAAQVTHQCHCGKRAGAAGAQQDEALPDEARRAKVRRQAVAPARAAAASGREEKTAEAE</sequence>
<dbReference type="Gene3D" id="3.40.50.10420">
    <property type="entry name" value="NagB/RpiA/CoA transferase-like"/>
    <property type="match status" value="1"/>
</dbReference>
<keyword evidence="7" id="KW-0411">Iron-sulfur</keyword>
<comment type="caution">
    <text evidence="10">The sequence shown here is derived from an EMBL/GenBank/DDBJ whole genome shotgun (WGS) entry which is preliminary data.</text>
</comment>
<evidence type="ECO:0000256" key="6">
    <source>
        <dbReference type="ARBA" id="ARBA00023004"/>
    </source>
</evidence>
<keyword evidence="2" id="KW-0004">4Fe-4S</keyword>
<dbReference type="SUPFAM" id="SSF54862">
    <property type="entry name" value="4Fe-4S ferredoxins"/>
    <property type="match status" value="1"/>
</dbReference>
<dbReference type="PROSITE" id="PS51379">
    <property type="entry name" value="4FE4S_FER_2"/>
    <property type="match status" value="1"/>
</dbReference>
<feature type="compositionally biased region" description="Basic and acidic residues" evidence="8">
    <location>
        <begin position="593"/>
        <end position="602"/>
    </location>
</feature>
<feature type="region of interest" description="Disordered" evidence="8">
    <location>
        <begin position="560"/>
        <end position="602"/>
    </location>
</feature>
<evidence type="ECO:0000256" key="2">
    <source>
        <dbReference type="ARBA" id="ARBA00022485"/>
    </source>
</evidence>
<feature type="compositionally biased region" description="Polar residues" evidence="8">
    <location>
        <begin position="10"/>
        <end position="24"/>
    </location>
</feature>
<dbReference type="RefSeq" id="WP_007001374.1">
    <property type="nucleotide sequence ID" value="NZ_JH992955.1"/>
</dbReference>
<keyword evidence="6" id="KW-0408">Iron</keyword>
<dbReference type="AlphaFoldDB" id="K9F0K3"/>
<evidence type="ECO:0000256" key="3">
    <source>
        <dbReference type="ARBA" id="ARBA00022723"/>
    </source>
</evidence>
<dbReference type="InterPro" id="IPR017900">
    <property type="entry name" value="4Fe4S_Fe_S_CS"/>
</dbReference>
<dbReference type="InterPro" id="IPR004452">
    <property type="entry name" value="LutB/LldF"/>
</dbReference>
<evidence type="ECO:0000256" key="1">
    <source>
        <dbReference type="ARBA" id="ARBA00022448"/>
    </source>
</evidence>
<dbReference type="PANTHER" id="PTHR47153">
    <property type="entry name" value="LACTATE UTILIZATION PROTEIN B"/>
    <property type="match status" value="1"/>
</dbReference>
<dbReference type="GO" id="GO:0006089">
    <property type="term" value="P:lactate metabolic process"/>
    <property type="evidence" value="ECO:0007669"/>
    <property type="project" value="InterPro"/>
</dbReference>
<dbReference type="SUPFAM" id="SSF100950">
    <property type="entry name" value="NagB/RpiA/CoA transferase-like"/>
    <property type="match status" value="1"/>
</dbReference>
<dbReference type="HOGENOM" id="CLU_027059_1_0_11"/>
<dbReference type="Pfam" id="PF13183">
    <property type="entry name" value="Fer4_8"/>
    <property type="match status" value="1"/>
</dbReference>
<protein>
    <submittedName>
        <fullName evidence="10">Iron-sulfur cluster-binding protein</fullName>
    </submittedName>
</protein>
<evidence type="ECO:0000313" key="11">
    <source>
        <dbReference type="Proteomes" id="UP000009888"/>
    </source>
</evidence>
<dbReference type="eggNOG" id="COG1139">
    <property type="taxonomic scope" value="Bacteria"/>
</dbReference>
<evidence type="ECO:0000256" key="7">
    <source>
        <dbReference type="ARBA" id="ARBA00023014"/>
    </source>
</evidence>
<feature type="region of interest" description="Disordered" evidence="8">
    <location>
        <begin position="1"/>
        <end position="24"/>
    </location>
</feature>
<dbReference type="InterPro" id="IPR024185">
    <property type="entry name" value="FTHF_cligase-like_sf"/>
</dbReference>
<dbReference type="InterPro" id="IPR017896">
    <property type="entry name" value="4Fe4S_Fe-S-bd"/>
</dbReference>
<dbReference type="Pfam" id="PF02589">
    <property type="entry name" value="LUD_dom"/>
    <property type="match status" value="1"/>
</dbReference>
<dbReference type="Gene3D" id="1.10.1060.10">
    <property type="entry name" value="Alpha-helical ferredoxin"/>
    <property type="match status" value="1"/>
</dbReference>
<organism evidence="10 11">
    <name type="scientific">Actinobaculum massiliense ACS-171-V-Col2</name>
    <dbReference type="NCBI Taxonomy" id="883066"/>
    <lineage>
        <taxon>Bacteria</taxon>
        <taxon>Bacillati</taxon>
        <taxon>Actinomycetota</taxon>
        <taxon>Actinomycetes</taxon>
        <taxon>Actinomycetales</taxon>
        <taxon>Actinomycetaceae</taxon>
        <taxon>Actinobaculum</taxon>
    </lineage>
</organism>
<feature type="compositionally biased region" description="Low complexity" evidence="8">
    <location>
        <begin position="581"/>
        <end position="591"/>
    </location>
</feature>
<accession>K9F0K3</accession>
<proteinExistence type="predicted"/>
<reference evidence="10 11" key="1">
    <citation type="submission" date="2012-09" db="EMBL/GenBank/DDBJ databases">
        <title>The Genome Sequence of Actinobaculum massiliae ACS-171-V-COL2.</title>
        <authorList>
            <consortium name="The Broad Institute Genome Sequencing Platform"/>
            <person name="Earl A."/>
            <person name="Ward D."/>
            <person name="Feldgarden M."/>
            <person name="Gevers D."/>
            <person name="Saerens B."/>
            <person name="Vaneechoutte M."/>
            <person name="Walker B."/>
            <person name="Young S.K."/>
            <person name="Zeng Q."/>
            <person name="Gargeya S."/>
            <person name="Fitzgerald M."/>
            <person name="Haas B."/>
            <person name="Abouelleil A."/>
            <person name="Alvarado L."/>
            <person name="Arachchi H.M."/>
            <person name="Berlin A."/>
            <person name="Chapman S.B."/>
            <person name="Goldberg J."/>
            <person name="Griggs A."/>
            <person name="Gujja S."/>
            <person name="Hansen M."/>
            <person name="Howarth C."/>
            <person name="Imamovic A."/>
            <person name="Larimer J."/>
            <person name="McCowen C."/>
            <person name="Montmayeur A."/>
            <person name="Murphy C."/>
            <person name="Neiman D."/>
            <person name="Pearson M."/>
            <person name="Priest M."/>
            <person name="Roberts A."/>
            <person name="Saif S."/>
            <person name="Shea T."/>
            <person name="Sisk P."/>
            <person name="Sykes S."/>
            <person name="Wortman J."/>
            <person name="Nusbaum C."/>
            <person name="Birren B."/>
        </authorList>
    </citation>
    <scope>NUCLEOTIDE SEQUENCE [LARGE SCALE GENOMIC DNA]</scope>
    <source>
        <strain evidence="11">ACS-171-V-Col2</strain>
    </source>
</reference>
<keyword evidence="4" id="KW-0677">Repeat</keyword>
<dbReference type="STRING" id="202789.GCA_001457435_00946"/>
<dbReference type="PANTHER" id="PTHR47153:SF2">
    <property type="entry name" value="LACTATE UTILIZATION PROTEIN B"/>
    <property type="match status" value="1"/>
</dbReference>
<evidence type="ECO:0000256" key="4">
    <source>
        <dbReference type="ARBA" id="ARBA00022737"/>
    </source>
</evidence>
<dbReference type="PROSITE" id="PS00198">
    <property type="entry name" value="4FE4S_FER_1"/>
    <property type="match status" value="1"/>
</dbReference>
<dbReference type="EMBL" id="AGWL01000006">
    <property type="protein sequence ID" value="EKU95030.1"/>
    <property type="molecule type" value="Genomic_DNA"/>
</dbReference>